<feature type="transmembrane region" description="Helical" evidence="1">
    <location>
        <begin position="7"/>
        <end position="25"/>
    </location>
</feature>
<evidence type="ECO:0000313" key="3">
    <source>
        <dbReference type="EMBL" id="QHT21784.1"/>
    </source>
</evidence>
<sequence length="343" mass="40341">MFNYLKICVFCLFSIYIIILIISMSKKKTFYELTNKQDFDIDFNENKFLPIKNIDRYWYLVNKGYERMKQTDIVIGGLFMNSSGIFDKFKARIENMSNLFKSLKCVFFENDSTDNSRILLLDWEEQNPNIHIIKCEENNYCLLKSSKAIKDGQFSETRMIKMAKYRNILLNYIKKNFTHTSFVGFIDTDMKGGISFDGIAHSFGIEPELKWDMCSAFGMTGLILTLNRLIYYDFLALKTSDYAPNKVNNMNYIEAIKLYFKYIHNLKRGDEPVLVQSAFCGFALYKMDSIRNSDYTPIDNNYVCEHIIFHDNMIRNGFDKIYINPNMLLFAGKQGSYTIPFYY</sequence>
<keyword evidence="1" id="KW-1133">Transmembrane helix</keyword>
<keyword evidence="1" id="KW-0472">Membrane</keyword>
<feature type="domain" description="T-box" evidence="2">
    <location>
        <begin position="1"/>
        <end position="174"/>
    </location>
</feature>
<evidence type="ECO:0000259" key="2">
    <source>
        <dbReference type="PROSITE" id="PS50252"/>
    </source>
</evidence>
<dbReference type="GO" id="GO:0003700">
    <property type="term" value="F:DNA-binding transcription factor activity"/>
    <property type="evidence" value="ECO:0007669"/>
    <property type="project" value="InterPro"/>
</dbReference>
<reference evidence="3" key="1">
    <citation type="journal article" date="2020" name="Nature">
        <title>Giant virus diversity and host interactions through global metagenomics.</title>
        <authorList>
            <person name="Schulz F."/>
            <person name="Roux S."/>
            <person name="Paez-Espino D."/>
            <person name="Jungbluth S."/>
            <person name="Walsh D.A."/>
            <person name="Denef V.J."/>
            <person name="McMahon K.D."/>
            <person name="Konstantinidis K.T."/>
            <person name="Eloe-Fadrosh E.A."/>
            <person name="Kyrpides N.C."/>
            <person name="Woyke T."/>
        </authorList>
    </citation>
    <scope>NUCLEOTIDE SEQUENCE</scope>
    <source>
        <strain evidence="3">GVMAG-M-3300023179-103</strain>
    </source>
</reference>
<accession>A0A6C0DYE2</accession>
<dbReference type="InterPro" id="IPR046360">
    <property type="entry name" value="T-box_DNA-bd"/>
</dbReference>
<keyword evidence="1" id="KW-0812">Transmembrane</keyword>
<dbReference type="AlphaFoldDB" id="A0A6C0DYE2"/>
<protein>
    <recommendedName>
        <fullName evidence="2">T-box domain-containing protein</fullName>
    </recommendedName>
</protein>
<proteinExistence type="predicted"/>
<dbReference type="PROSITE" id="PS50252">
    <property type="entry name" value="TBOX_3"/>
    <property type="match status" value="1"/>
</dbReference>
<name>A0A6C0DYE2_9ZZZZ</name>
<dbReference type="GO" id="GO:0045893">
    <property type="term" value="P:positive regulation of DNA-templated transcription"/>
    <property type="evidence" value="ECO:0007669"/>
    <property type="project" value="InterPro"/>
</dbReference>
<dbReference type="EMBL" id="MN739697">
    <property type="protein sequence ID" value="QHT21784.1"/>
    <property type="molecule type" value="Genomic_DNA"/>
</dbReference>
<evidence type="ECO:0000256" key="1">
    <source>
        <dbReference type="SAM" id="Phobius"/>
    </source>
</evidence>
<organism evidence="3">
    <name type="scientific">viral metagenome</name>
    <dbReference type="NCBI Taxonomy" id="1070528"/>
    <lineage>
        <taxon>unclassified sequences</taxon>
        <taxon>metagenomes</taxon>
        <taxon>organismal metagenomes</taxon>
    </lineage>
</organism>